<feature type="transmembrane region" description="Helical" evidence="1">
    <location>
        <begin position="20"/>
        <end position="39"/>
    </location>
</feature>
<keyword evidence="1" id="KW-0812">Transmembrane</keyword>
<organism evidence="2">
    <name type="scientific">Rhizobium leguminosarum</name>
    <dbReference type="NCBI Taxonomy" id="384"/>
    <lineage>
        <taxon>Bacteria</taxon>
        <taxon>Pseudomonadati</taxon>
        <taxon>Pseudomonadota</taxon>
        <taxon>Alphaproteobacteria</taxon>
        <taxon>Hyphomicrobiales</taxon>
        <taxon>Rhizobiaceae</taxon>
        <taxon>Rhizobium/Agrobacterium group</taxon>
        <taxon>Rhizobium</taxon>
    </lineage>
</organism>
<sequence length="63" mass="6865">MLLFLPASVLVFSAFWVLPLWPAIGIGALAVALTGIYSLRMLIQLLPPEVMPAVIRGWIAKFA</sequence>
<comment type="caution">
    <text evidence="2">The sequence shown here is derived from an EMBL/GenBank/DDBJ whole genome shotgun (WGS) entry which is preliminary data.</text>
</comment>
<evidence type="ECO:0000313" key="2">
    <source>
        <dbReference type="EMBL" id="KZB00769.1"/>
    </source>
</evidence>
<dbReference type="EMBL" id="LVYU01000084">
    <property type="protein sequence ID" value="KZB00769.1"/>
    <property type="molecule type" value="Genomic_DNA"/>
</dbReference>
<dbReference type="AlphaFoldDB" id="A0A154IJN0"/>
<evidence type="ECO:0000256" key="1">
    <source>
        <dbReference type="SAM" id="Phobius"/>
    </source>
</evidence>
<name>A0A154IJN0_RHILE</name>
<gene>
    <name evidence="2" type="ORF">A4A59_15810</name>
</gene>
<accession>A0A154IJN0</accession>
<keyword evidence="1" id="KW-0472">Membrane</keyword>
<reference evidence="2" key="1">
    <citation type="submission" date="2016-03" db="EMBL/GenBank/DDBJ databases">
        <title>Microsymbionts genomes from the relict species Vavilovia formosa.</title>
        <authorList>
            <person name="Chirak E."/>
            <person name="Kimeklis A."/>
            <person name="Kopat V."/>
            <person name="Andronov E."/>
        </authorList>
    </citation>
    <scope>NUCLEOTIDE SEQUENCE [LARGE SCALE GENOMIC DNA]</scope>
    <source>
        <strain evidence="2">Vaf12</strain>
    </source>
</reference>
<proteinExistence type="predicted"/>
<keyword evidence="1" id="KW-1133">Transmembrane helix</keyword>
<protein>
    <submittedName>
        <fullName evidence="2">Uncharacterized protein</fullName>
    </submittedName>
</protein>